<reference evidence="2" key="2">
    <citation type="submission" date="2015-01" db="EMBL/GenBank/DDBJ databases">
        <title>Evolutionary Origins and Diversification of the Mycorrhizal Mutualists.</title>
        <authorList>
            <consortium name="DOE Joint Genome Institute"/>
            <consortium name="Mycorrhizal Genomics Consortium"/>
            <person name="Kohler A."/>
            <person name="Kuo A."/>
            <person name="Nagy L.G."/>
            <person name="Floudas D."/>
            <person name="Copeland A."/>
            <person name="Barry K.W."/>
            <person name="Cichocki N."/>
            <person name="Veneault-Fourrey C."/>
            <person name="LaButti K."/>
            <person name="Lindquist E.A."/>
            <person name="Lipzen A."/>
            <person name="Lundell T."/>
            <person name="Morin E."/>
            <person name="Murat C."/>
            <person name="Riley R."/>
            <person name="Ohm R."/>
            <person name="Sun H."/>
            <person name="Tunlid A."/>
            <person name="Henrissat B."/>
            <person name="Grigoriev I.V."/>
            <person name="Hibbett D.S."/>
            <person name="Martin F."/>
        </authorList>
    </citation>
    <scope>NUCLEOTIDE SEQUENCE [LARGE SCALE GENOMIC DNA]</scope>
    <source>
        <strain evidence="2">441</strain>
    </source>
</reference>
<organism evidence="1 2">
    <name type="scientific">Pisolithus microcarpus 441</name>
    <dbReference type="NCBI Taxonomy" id="765257"/>
    <lineage>
        <taxon>Eukaryota</taxon>
        <taxon>Fungi</taxon>
        <taxon>Dikarya</taxon>
        <taxon>Basidiomycota</taxon>
        <taxon>Agaricomycotina</taxon>
        <taxon>Agaricomycetes</taxon>
        <taxon>Agaricomycetidae</taxon>
        <taxon>Boletales</taxon>
        <taxon>Sclerodermatineae</taxon>
        <taxon>Pisolithaceae</taxon>
        <taxon>Pisolithus</taxon>
    </lineage>
</organism>
<dbReference type="OrthoDB" id="2616143at2759"/>
<gene>
    <name evidence="1" type="ORF">PISMIDRAFT_65912</name>
</gene>
<feature type="non-terminal residue" evidence="1">
    <location>
        <position position="1"/>
    </location>
</feature>
<reference evidence="1 2" key="1">
    <citation type="submission" date="2014-04" db="EMBL/GenBank/DDBJ databases">
        <authorList>
            <consortium name="DOE Joint Genome Institute"/>
            <person name="Kuo A."/>
            <person name="Kohler A."/>
            <person name="Costa M.D."/>
            <person name="Nagy L.G."/>
            <person name="Floudas D."/>
            <person name="Copeland A."/>
            <person name="Barry K.W."/>
            <person name="Cichocki N."/>
            <person name="Veneault-Fourrey C."/>
            <person name="LaButti K."/>
            <person name="Lindquist E.A."/>
            <person name="Lipzen A."/>
            <person name="Lundell T."/>
            <person name="Morin E."/>
            <person name="Murat C."/>
            <person name="Sun H."/>
            <person name="Tunlid A."/>
            <person name="Henrissat B."/>
            <person name="Grigoriev I.V."/>
            <person name="Hibbett D.S."/>
            <person name="Martin F."/>
            <person name="Nordberg H.P."/>
            <person name="Cantor M.N."/>
            <person name="Hua S.X."/>
        </authorList>
    </citation>
    <scope>NUCLEOTIDE SEQUENCE [LARGE SCALE GENOMIC DNA]</scope>
    <source>
        <strain evidence="1 2">441</strain>
    </source>
</reference>
<dbReference type="Proteomes" id="UP000054018">
    <property type="component" value="Unassembled WGS sequence"/>
</dbReference>
<dbReference type="HOGENOM" id="CLU_2419088_0_0_1"/>
<accession>A0A0C9Z133</accession>
<dbReference type="AlphaFoldDB" id="A0A0C9Z133"/>
<keyword evidence="2" id="KW-1185">Reference proteome</keyword>
<dbReference type="EMBL" id="KN833870">
    <property type="protein sequence ID" value="KIK15967.1"/>
    <property type="molecule type" value="Genomic_DNA"/>
</dbReference>
<protein>
    <submittedName>
        <fullName evidence="1">Uncharacterized protein</fullName>
    </submittedName>
</protein>
<name>A0A0C9Z133_9AGAM</name>
<evidence type="ECO:0000313" key="2">
    <source>
        <dbReference type="Proteomes" id="UP000054018"/>
    </source>
</evidence>
<evidence type="ECO:0000313" key="1">
    <source>
        <dbReference type="EMBL" id="KIK15967.1"/>
    </source>
</evidence>
<proteinExistence type="predicted"/>
<feature type="non-terminal residue" evidence="1">
    <location>
        <position position="92"/>
    </location>
</feature>
<sequence>FIPPNHCNILDCHNAIHEYISDKLCLGHMSGPFSFEQLYYKIRAFCTSPFQIVIKQVMAGSPPKIWVCCNLSYKGPLCLSIDNQINSDDFPT</sequence>